<sequence>MNSAWNWIGLIAWFILLVYLIFIVQNIRHRHIKMIVMSRRTFSWSTFLLDLLLVVIFLGGLSVMGYQTFLRHVDVTDQDLVRVKYSTTPLVLQTNGRNGYFVTVEQGEGKTPIQRYTYWTQGNKYQVKSIHASIATGEDPITIGARAYRFPSKMIKNADKKYEAFAATVRATYRPTFWNGLGMRVGHNALDYTMIRVPSSVFVSKPAE</sequence>
<keyword evidence="1" id="KW-0472">Membrane</keyword>
<keyword evidence="3" id="KW-1185">Reference proteome</keyword>
<dbReference type="InterPro" id="IPR049731">
    <property type="entry name" value="LVIS_2131-like"/>
</dbReference>
<accession>A0A0R1VYG5</accession>
<keyword evidence="1" id="KW-0812">Transmembrane</keyword>
<feature type="transmembrane region" description="Helical" evidence="1">
    <location>
        <begin position="6"/>
        <end position="27"/>
    </location>
</feature>
<evidence type="ECO:0000313" key="2">
    <source>
        <dbReference type="EMBL" id="KRM10383.1"/>
    </source>
</evidence>
<dbReference type="NCBIfam" id="NF040508">
    <property type="entry name" value="LVIS_2131_fam"/>
    <property type="match status" value="1"/>
</dbReference>
<dbReference type="RefSeq" id="WP_057824160.1">
    <property type="nucleotide sequence ID" value="NZ_AZFX01000038.1"/>
</dbReference>
<name>A0A0R1VYG5_9LACO</name>
<evidence type="ECO:0000313" key="3">
    <source>
        <dbReference type="Proteomes" id="UP000051315"/>
    </source>
</evidence>
<evidence type="ECO:0000256" key="1">
    <source>
        <dbReference type="SAM" id="Phobius"/>
    </source>
</evidence>
<proteinExistence type="predicted"/>
<comment type="caution">
    <text evidence="2">The sequence shown here is derived from an EMBL/GenBank/DDBJ whole genome shotgun (WGS) entry which is preliminary data.</text>
</comment>
<dbReference type="EMBL" id="AZFX01000038">
    <property type="protein sequence ID" value="KRM10383.1"/>
    <property type="molecule type" value="Genomic_DNA"/>
</dbReference>
<dbReference type="STRING" id="1423735.FC15_GL001357"/>
<protein>
    <submittedName>
        <fullName evidence="2">Uncharacterized protein</fullName>
    </submittedName>
</protein>
<reference evidence="2 3" key="1">
    <citation type="journal article" date="2015" name="Genome Announc.">
        <title>Expanding the biotechnology potential of lactobacilli through comparative genomics of 213 strains and associated genera.</title>
        <authorList>
            <person name="Sun Z."/>
            <person name="Harris H.M."/>
            <person name="McCann A."/>
            <person name="Guo C."/>
            <person name="Argimon S."/>
            <person name="Zhang W."/>
            <person name="Yang X."/>
            <person name="Jeffery I.B."/>
            <person name="Cooney J.C."/>
            <person name="Kagawa T.F."/>
            <person name="Liu W."/>
            <person name="Song Y."/>
            <person name="Salvetti E."/>
            <person name="Wrobel A."/>
            <person name="Rasinkangas P."/>
            <person name="Parkhill J."/>
            <person name="Rea M.C."/>
            <person name="O'Sullivan O."/>
            <person name="Ritari J."/>
            <person name="Douillard F.P."/>
            <person name="Paul Ross R."/>
            <person name="Yang R."/>
            <person name="Briner A.E."/>
            <person name="Felis G.E."/>
            <person name="de Vos W.M."/>
            <person name="Barrangou R."/>
            <person name="Klaenhammer T.R."/>
            <person name="Caufield P.W."/>
            <person name="Cui Y."/>
            <person name="Zhang H."/>
            <person name="O'Toole P.W."/>
        </authorList>
    </citation>
    <scope>NUCLEOTIDE SEQUENCE [LARGE SCALE GENOMIC DNA]</scope>
    <source>
        <strain evidence="2 3">DSM 17758</strain>
    </source>
</reference>
<dbReference type="AlphaFoldDB" id="A0A0R1VYG5"/>
<feature type="transmembrane region" description="Helical" evidence="1">
    <location>
        <begin position="47"/>
        <end position="66"/>
    </location>
</feature>
<gene>
    <name evidence="2" type="ORF">FC15_GL001357</name>
</gene>
<organism evidence="2 3">
    <name type="scientific">Lapidilactobacillus concavus DSM 17758</name>
    <dbReference type="NCBI Taxonomy" id="1423735"/>
    <lineage>
        <taxon>Bacteria</taxon>
        <taxon>Bacillati</taxon>
        <taxon>Bacillota</taxon>
        <taxon>Bacilli</taxon>
        <taxon>Lactobacillales</taxon>
        <taxon>Lactobacillaceae</taxon>
        <taxon>Lapidilactobacillus</taxon>
    </lineage>
</organism>
<keyword evidence="1" id="KW-1133">Transmembrane helix</keyword>
<dbReference type="OrthoDB" id="2311501at2"/>
<dbReference type="Proteomes" id="UP000051315">
    <property type="component" value="Unassembled WGS sequence"/>
</dbReference>
<dbReference type="PATRIC" id="fig|1423735.3.peg.1404"/>